<protein>
    <submittedName>
        <fullName evidence="2">CoA transferase</fullName>
    </submittedName>
</protein>
<proteinExistence type="predicted"/>
<gene>
    <name evidence="2" type="ORF">C4K68_26990</name>
</gene>
<dbReference type="InterPro" id="IPR044855">
    <property type="entry name" value="CoA-Trfase_III_dom3_sf"/>
</dbReference>
<dbReference type="GO" id="GO:0016740">
    <property type="term" value="F:transferase activity"/>
    <property type="evidence" value="ECO:0007669"/>
    <property type="project" value="UniProtKB-KW"/>
</dbReference>
<accession>A0A2S5KHG9</accession>
<dbReference type="EMBL" id="PRLP01000163">
    <property type="protein sequence ID" value="PPC74212.1"/>
    <property type="molecule type" value="Genomic_DNA"/>
</dbReference>
<evidence type="ECO:0000313" key="3">
    <source>
        <dbReference type="Proteomes" id="UP000238196"/>
    </source>
</evidence>
<dbReference type="InterPro" id="IPR003673">
    <property type="entry name" value="CoA-Trfase_fam_III"/>
</dbReference>
<dbReference type="SUPFAM" id="SSF89796">
    <property type="entry name" value="CoA-transferase family III (CaiB/BaiF)"/>
    <property type="match status" value="1"/>
</dbReference>
<dbReference type="Gene3D" id="3.40.50.10540">
    <property type="entry name" value="Crotonobetainyl-coa:carnitine coa-transferase, domain 1"/>
    <property type="match status" value="1"/>
</dbReference>
<dbReference type="AlphaFoldDB" id="A0A2S5KHG9"/>
<dbReference type="InterPro" id="IPR050509">
    <property type="entry name" value="CoA-transferase_III"/>
</dbReference>
<dbReference type="Pfam" id="PF02515">
    <property type="entry name" value="CoA_transf_3"/>
    <property type="match status" value="1"/>
</dbReference>
<sequence length="365" mass="38923">MGVLDGIRIVEVASSPATSVCGMMLADLGADVILIDPPGKDGAGPRPTEIYNRGKRSIVLDLNQHDCVQTLLQLVQQSDIVLEGGGPGLAEVLGYGPDICLAKKPSLVFGRSSGFGQNGPAAMNASSGGISTAVSGALWMETAPDETPLPRADLLGVVGGGALYLAIGVLAALLRAREDGGGQVVDSSMLEGSAHMFNLLVVMLEERGSFDMLRPDAFGCYALRSYQCADGEWINLSAIEPRFHTLLLERLGLADDAEFCAGLQDREKWPVLAKRFEQLFANRPRDEWCGLLSGDDTCFAPILAPEEAARHPHGLARHLYDVVDGVLQVSAAPRFSATPSAPTARVPRRDEHRSEILATLPRSKE</sequence>
<dbReference type="PANTHER" id="PTHR48228:SF5">
    <property type="entry name" value="ALPHA-METHYLACYL-COA RACEMASE"/>
    <property type="match status" value="1"/>
</dbReference>
<dbReference type="Proteomes" id="UP000238196">
    <property type="component" value="Unassembled WGS sequence"/>
</dbReference>
<dbReference type="OrthoDB" id="5294844at2"/>
<evidence type="ECO:0000313" key="2">
    <source>
        <dbReference type="EMBL" id="PPC74212.1"/>
    </source>
</evidence>
<dbReference type="InterPro" id="IPR023606">
    <property type="entry name" value="CoA-Trfase_III_dom_1_sf"/>
</dbReference>
<evidence type="ECO:0000256" key="1">
    <source>
        <dbReference type="SAM" id="MobiDB-lite"/>
    </source>
</evidence>
<dbReference type="Gene3D" id="3.30.1540.10">
    <property type="entry name" value="formyl-coa transferase, domain 3"/>
    <property type="match status" value="1"/>
</dbReference>
<keyword evidence="2" id="KW-0808">Transferase</keyword>
<comment type="caution">
    <text evidence="2">The sequence shown here is derived from an EMBL/GenBank/DDBJ whole genome shotgun (WGS) entry which is preliminary data.</text>
</comment>
<organism evidence="2 3">
    <name type="scientific">Proteobacteria bacterium 228</name>
    <dbReference type="NCBI Taxonomy" id="2083153"/>
    <lineage>
        <taxon>Bacteria</taxon>
        <taxon>Pseudomonadati</taxon>
        <taxon>Pseudomonadota</taxon>
    </lineage>
</organism>
<feature type="region of interest" description="Disordered" evidence="1">
    <location>
        <begin position="337"/>
        <end position="365"/>
    </location>
</feature>
<dbReference type="PANTHER" id="PTHR48228">
    <property type="entry name" value="SUCCINYL-COA--D-CITRAMALATE COA-TRANSFERASE"/>
    <property type="match status" value="1"/>
</dbReference>
<name>A0A2S5KHG9_9PROT</name>
<reference evidence="2 3" key="1">
    <citation type="submission" date="2018-02" db="EMBL/GenBank/DDBJ databases">
        <title>novel marine gammaproteobacteria from coastal saline agro ecosystem.</title>
        <authorList>
            <person name="Krishnan R."/>
            <person name="Ramesh Kumar N."/>
        </authorList>
    </citation>
    <scope>NUCLEOTIDE SEQUENCE [LARGE SCALE GENOMIC DNA]</scope>
    <source>
        <strain evidence="2 3">228</strain>
    </source>
</reference>